<keyword evidence="4" id="KW-0456">Lyase</keyword>
<proteinExistence type="inferred from homology"/>
<dbReference type="PANTHER" id="PTHR43500">
    <property type="entry name" value="CYSTATHIONINE BETA-LYASE-RELATED"/>
    <property type="match status" value="1"/>
</dbReference>
<dbReference type="PANTHER" id="PTHR43500:SF1">
    <property type="entry name" value="CYSTATHIONINE BETA-LYASE-RELATED"/>
    <property type="match status" value="1"/>
</dbReference>
<dbReference type="InterPro" id="IPR006233">
    <property type="entry name" value="Cys_b_lyase_bac"/>
</dbReference>
<evidence type="ECO:0000313" key="6">
    <source>
        <dbReference type="EMBL" id="BCL62324.1"/>
    </source>
</evidence>
<reference evidence="6" key="1">
    <citation type="submission" date="2020-09" db="EMBL/GenBank/DDBJ databases">
        <title>Desulfogranum mesoprofundum gen. nov., sp. nov., a novel mesophilic, sulfate-reducing chemolithoautotroph isolated from a deep-sea hydrothermal vent chimney in the Suiyo Seamount.</title>
        <authorList>
            <person name="Hashimoto Y."/>
            <person name="Nakagawa S."/>
        </authorList>
    </citation>
    <scope>NUCLEOTIDE SEQUENCE</scope>
    <source>
        <strain evidence="6">KT2</strain>
    </source>
</reference>
<evidence type="ECO:0000256" key="5">
    <source>
        <dbReference type="RuleBase" id="RU362118"/>
    </source>
</evidence>
<dbReference type="RefSeq" id="WP_228854692.1">
    <property type="nucleotide sequence ID" value="NZ_AP024086.1"/>
</dbReference>
<dbReference type="KEGG" id="dbk:DGMP_30170"/>
<dbReference type="Pfam" id="PF01053">
    <property type="entry name" value="Cys_Met_Meta_PP"/>
    <property type="match status" value="1"/>
</dbReference>
<dbReference type="EMBL" id="AP024086">
    <property type="protein sequence ID" value="BCL62324.1"/>
    <property type="molecule type" value="Genomic_DNA"/>
</dbReference>
<evidence type="ECO:0000256" key="2">
    <source>
        <dbReference type="ARBA" id="ARBA00009077"/>
    </source>
</evidence>
<name>A0A8D5FQ26_9BACT</name>
<protein>
    <submittedName>
        <fullName evidence="6">Cystathionine beta-lyase</fullName>
    </submittedName>
</protein>
<dbReference type="AlphaFoldDB" id="A0A8D5FQ26"/>
<accession>A0A8D5FQ26</accession>
<dbReference type="GO" id="GO:0047804">
    <property type="term" value="F:cysteine-S-conjugate beta-lyase activity"/>
    <property type="evidence" value="ECO:0007669"/>
    <property type="project" value="InterPro"/>
</dbReference>
<dbReference type="InterPro" id="IPR000277">
    <property type="entry name" value="Cys/Met-Metab_PyrdxlP-dep_enz"/>
</dbReference>
<sequence>MKDEIIKHPATINPPVYHASTVLFRNYREMRLAGKGQLDGPTYGTDRMPVQRAFEKALCNLEKGSVTRLFPSGLSAIQNMFWCFAKSGDHILVVDNAYGPGVSFCRKILTQFNIETTCIPPSAGKDIIDFIRPETVLILLESPGSNTFEIQDIPAITAIAKEKNIITALDNTWATPLYLNPFDLGIDISIQSVTKYISGYSDVLMGALTVNQKYADILKNFYSRMELYAPENDCYMALRGLQTLATRLRQHEQSAIQVARHLEQHGKIDCLFHPALPSHPEHHLWKRDFQGSSGLFGFTLKQEYNDRELAEFIDSLKLFGLGYSWGGFKSLLTAARQRRRMPSRYSGKRIIRLHIGLESPEDLILDLERGLTKLP</sequence>
<evidence type="ECO:0000256" key="1">
    <source>
        <dbReference type="ARBA" id="ARBA00001933"/>
    </source>
</evidence>
<evidence type="ECO:0000256" key="3">
    <source>
        <dbReference type="ARBA" id="ARBA00022898"/>
    </source>
</evidence>
<organism evidence="6 7">
    <name type="scientific">Desulfomarina profundi</name>
    <dbReference type="NCBI Taxonomy" id="2772557"/>
    <lineage>
        <taxon>Bacteria</taxon>
        <taxon>Pseudomonadati</taxon>
        <taxon>Thermodesulfobacteriota</taxon>
        <taxon>Desulfobulbia</taxon>
        <taxon>Desulfobulbales</taxon>
        <taxon>Desulfobulbaceae</taxon>
        <taxon>Desulfomarina</taxon>
    </lineage>
</organism>
<dbReference type="Proteomes" id="UP000826725">
    <property type="component" value="Chromosome"/>
</dbReference>
<dbReference type="NCBIfam" id="TIGR01324">
    <property type="entry name" value="cysta_beta_ly_B"/>
    <property type="match status" value="1"/>
</dbReference>
<comment type="cofactor">
    <cofactor evidence="1 5">
        <name>pyridoxal 5'-phosphate</name>
        <dbReference type="ChEBI" id="CHEBI:597326"/>
    </cofactor>
</comment>
<dbReference type="FunFam" id="3.40.640.10:FF:000046">
    <property type="entry name" value="Cystathionine gamma-lyase"/>
    <property type="match status" value="1"/>
</dbReference>
<dbReference type="GO" id="GO:0030170">
    <property type="term" value="F:pyridoxal phosphate binding"/>
    <property type="evidence" value="ECO:0007669"/>
    <property type="project" value="InterPro"/>
</dbReference>
<evidence type="ECO:0000313" key="7">
    <source>
        <dbReference type="Proteomes" id="UP000826725"/>
    </source>
</evidence>
<dbReference type="GO" id="GO:0019450">
    <property type="term" value="P:L-cysteine catabolic process to pyruvate"/>
    <property type="evidence" value="ECO:0007669"/>
    <property type="project" value="TreeGrafter"/>
</dbReference>
<dbReference type="PIRSF" id="PIRSF001434">
    <property type="entry name" value="CGS"/>
    <property type="match status" value="1"/>
</dbReference>
<keyword evidence="3 5" id="KW-0663">Pyridoxal phosphate</keyword>
<comment type="similarity">
    <text evidence="2 5">Belongs to the trans-sulfuration enzymes family.</text>
</comment>
<gene>
    <name evidence="6" type="primary">metC</name>
    <name evidence="6" type="ORF">DGMP_30170</name>
</gene>
<evidence type="ECO:0000256" key="4">
    <source>
        <dbReference type="ARBA" id="ARBA00023239"/>
    </source>
</evidence>
<keyword evidence="7" id="KW-1185">Reference proteome</keyword>
<dbReference type="GO" id="GO:0019346">
    <property type="term" value="P:transsulfuration"/>
    <property type="evidence" value="ECO:0007669"/>
    <property type="project" value="InterPro"/>
</dbReference>